<reference evidence="3" key="2">
    <citation type="submission" date="2021-09" db="EMBL/GenBank/DDBJ databases">
        <authorList>
            <person name="Jia N."/>
            <person name="Wang J."/>
            <person name="Shi W."/>
            <person name="Du L."/>
            <person name="Sun Y."/>
            <person name="Zhan W."/>
            <person name="Jiang J."/>
            <person name="Wang Q."/>
            <person name="Zhang B."/>
            <person name="Ji P."/>
            <person name="Sakyi L.B."/>
            <person name="Cui X."/>
            <person name="Yuan T."/>
            <person name="Jiang B."/>
            <person name="Yang W."/>
            <person name="Lam T.T.-Y."/>
            <person name="Chang Q."/>
            <person name="Ding S."/>
            <person name="Wang X."/>
            <person name="Zhu J."/>
            <person name="Ruan X."/>
            <person name="Zhao L."/>
            <person name="Wei J."/>
            <person name="Que T."/>
            <person name="Du C."/>
            <person name="Cheng J."/>
            <person name="Dai P."/>
            <person name="Han X."/>
            <person name="Huang E."/>
            <person name="Gao Y."/>
            <person name="Liu J."/>
            <person name="Shao H."/>
            <person name="Ye R."/>
            <person name="Li L."/>
            <person name="Wei W."/>
            <person name="Wang X."/>
            <person name="Wang C."/>
            <person name="Huo Q."/>
            <person name="Li W."/>
            <person name="Guo W."/>
            <person name="Chen H."/>
            <person name="Chen S."/>
            <person name="Zhou L."/>
            <person name="Zhou L."/>
            <person name="Ni X."/>
            <person name="Tian J."/>
            <person name="Zhou Y."/>
            <person name="Sheng Y."/>
            <person name="Liu T."/>
            <person name="Pan Y."/>
            <person name="Xia L."/>
            <person name="Li J."/>
            <person name="Zhao F."/>
            <person name="Cao W."/>
        </authorList>
    </citation>
    <scope>NUCLEOTIDE SEQUENCE</scope>
    <source>
        <strain evidence="3">Rsan-2018</strain>
        <tissue evidence="3">Larvae</tissue>
    </source>
</reference>
<name>A0A9D4T501_RHISA</name>
<dbReference type="PANTHER" id="PTHR47526">
    <property type="entry name" value="ATP-DEPENDENT DNA HELICASE"/>
    <property type="match status" value="1"/>
</dbReference>
<comment type="caution">
    <text evidence="3">The sequence shown here is derived from an EMBL/GenBank/DDBJ whole genome shotgun (WGS) entry which is preliminary data.</text>
</comment>
<reference evidence="3" key="1">
    <citation type="journal article" date="2020" name="Cell">
        <title>Large-Scale Comparative Analyses of Tick Genomes Elucidate Their Genetic Diversity and Vector Capacities.</title>
        <authorList>
            <consortium name="Tick Genome and Microbiome Consortium (TIGMIC)"/>
            <person name="Jia N."/>
            <person name="Wang J."/>
            <person name="Shi W."/>
            <person name="Du L."/>
            <person name="Sun Y."/>
            <person name="Zhan W."/>
            <person name="Jiang J.F."/>
            <person name="Wang Q."/>
            <person name="Zhang B."/>
            <person name="Ji P."/>
            <person name="Bell-Sakyi L."/>
            <person name="Cui X.M."/>
            <person name="Yuan T.T."/>
            <person name="Jiang B.G."/>
            <person name="Yang W.F."/>
            <person name="Lam T.T."/>
            <person name="Chang Q.C."/>
            <person name="Ding S.J."/>
            <person name="Wang X.J."/>
            <person name="Zhu J.G."/>
            <person name="Ruan X.D."/>
            <person name="Zhao L."/>
            <person name="Wei J.T."/>
            <person name="Ye R.Z."/>
            <person name="Que T.C."/>
            <person name="Du C.H."/>
            <person name="Zhou Y.H."/>
            <person name="Cheng J.X."/>
            <person name="Dai P.F."/>
            <person name="Guo W.B."/>
            <person name="Han X.H."/>
            <person name="Huang E.J."/>
            <person name="Li L.F."/>
            <person name="Wei W."/>
            <person name="Gao Y.C."/>
            <person name="Liu J.Z."/>
            <person name="Shao H.Z."/>
            <person name="Wang X."/>
            <person name="Wang C.C."/>
            <person name="Yang T.C."/>
            <person name="Huo Q.B."/>
            <person name="Li W."/>
            <person name="Chen H.Y."/>
            <person name="Chen S.E."/>
            <person name="Zhou L.G."/>
            <person name="Ni X.B."/>
            <person name="Tian J.H."/>
            <person name="Sheng Y."/>
            <person name="Liu T."/>
            <person name="Pan Y.S."/>
            <person name="Xia L.Y."/>
            <person name="Li J."/>
            <person name="Zhao F."/>
            <person name="Cao W.C."/>
        </authorList>
    </citation>
    <scope>NUCLEOTIDE SEQUENCE</scope>
    <source>
        <strain evidence="3">Rsan-2018</strain>
    </source>
</reference>
<sequence>MNYGMQLWVKWSANEKMLLSDYAKSLSDAERRRYHIKVAKCGIDDPLALSDDQFTNDVGCYPSVDRADINDYLVHGTSFVTRKQLKSYKSLEAHNYVTSGLVEPPRVKTLRDGNIVVVSKVRHSQAFKEKPLLPWLLIKPDGEVLCAHCTCMAGLGEACSHVGAVLFYLEAAVTRRDGRSCTDGQNAWLPPHRALRFDDSSVVFAHCPDITFGTT</sequence>
<dbReference type="VEuPathDB" id="VectorBase:RSAN_051329"/>
<dbReference type="PANTHER" id="PTHR47526:SF3">
    <property type="entry name" value="PHD-TYPE DOMAIN-CONTAINING PROTEIN"/>
    <property type="match status" value="1"/>
</dbReference>
<dbReference type="InterPro" id="IPR007527">
    <property type="entry name" value="Znf_SWIM"/>
</dbReference>
<dbReference type="Proteomes" id="UP000821837">
    <property type="component" value="Unassembled WGS sequence"/>
</dbReference>
<accession>A0A9D4T501</accession>
<protein>
    <recommendedName>
        <fullName evidence="2">SWIM-type domain-containing protein</fullName>
    </recommendedName>
</protein>
<keyword evidence="1" id="KW-0863">Zinc-finger</keyword>
<gene>
    <name evidence="3" type="ORF">HPB52_023937</name>
</gene>
<evidence type="ECO:0000259" key="2">
    <source>
        <dbReference type="PROSITE" id="PS50966"/>
    </source>
</evidence>
<evidence type="ECO:0000256" key="1">
    <source>
        <dbReference type="PROSITE-ProRule" id="PRU00325"/>
    </source>
</evidence>
<feature type="domain" description="SWIM-type" evidence="2">
    <location>
        <begin position="134"/>
        <end position="170"/>
    </location>
</feature>
<dbReference type="PROSITE" id="PS50966">
    <property type="entry name" value="ZF_SWIM"/>
    <property type="match status" value="1"/>
</dbReference>
<evidence type="ECO:0000313" key="4">
    <source>
        <dbReference type="Proteomes" id="UP000821837"/>
    </source>
</evidence>
<organism evidence="3 4">
    <name type="scientific">Rhipicephalus sanguineus</name>
    <name type="common">Brown dog tick</name>
    <name type="synonym">Ixodes sanguineus</name>
    <dbReference type="NCBI Taxonomy" id="34632"/>
    <lineage>
        <taxon>Eukaryota</taxon>
        <taxon>Metazoa</taxon>
        <taxon>Ecdysozoa</taxon>
        <taxon>Arthropoda</taxon>
        <taxon>Chelicerata</taxon>
        <taxon>Arachnida</taxon>
        <taxon>Acari</taxon>
        <taxon>Parasitiformes</taxon>
        <taxon>Ixodida</taxon>
        <taxon>Ixodoidea</taxon>
        <taxon>Ixodidae</taxon>
        <taxon>Rhipicephalinae</taxon>
        <taxon>Rhipicephalus</taxon>
        <taxon>Rhipicephalus</taxon>
    </lineage>
</organism>
<evidence type="ECO:0000313" key="3">
    <source>
        <dbReference type="EMBL" id="KAH7970048.1"/>
    </source>
</evidence>
<keyword evidence="1" id="KW-0862">Zinc</keyword>
<dbReference type="EMBL" id="JABSTV010001248">
    <property type="protein sequence ID" value="KAH7970048.1"/>
    <property type="molecule type" value="Genomic_DNA"/>
</dbReference>
<keyword evidence="4" id="KW-1185">Reference proteome</keyword>
<dbReference type="GO" id="GO:0008270">
    <property type="term" value="F:zinc ion binding"/>
    <property type="evidence" value="ECO:0007669"/>
    <property type="project" value="UniProtKB-KW"/>
</dbReference>
<keyword evidence="1" id="KW-0479">Metal-binding</keyword>
<proteinExistence type="predicted"/>
<dbReference type="AlphaFoldDB" id="A0A9D4T501"/>